<dbReference type="RefSeq" id="XP_005848596.1">
    <property type="nucleotide sequence ID" value="XM_005848534.1"/>
</dbReference>
<evidence type="ECO:0000256" key="4">
    <source>
        <dbReference type="ARBA" id="ARBA00022490"/>
    </source>
</evidence>
<feature type="domain" description="Anamorsin N-terminal" evidence="13">
    <location>
        <begin position="9"/>
        <end position="93"/>
    </location>
</feature>
<feature type="binding site" evidence="10">
    <location>
        <position position="208"/>
    </location>
    <ligand>
        <name>[2Fe-2S] cluster</name>
        <dbReference type="ChEBI" id="CHEBI:190135"/>
    </ligand>
</feature>
<dbReference type="STRING" id="554065.E1ZBV5"/>
<evidence type="ECO:0000256" key="1">
    <source>
        <dbReference type="ARBA" id="ARBA00001966"/>
    </source>
</evidence>
<dbReference type="OrthoDB" id="311633at2759"/>
<name>E1ZBV5_CHLVA</name>
<organism evidence="15">
    <name type="scientific">Chlorella variabilis</name>
    <name type="common">Green alga</name>
    <dbReference type="NCBI Taxonomy" id="554065"/>
    <lineage>
        <taxon>Eukaryota</taxon>
        <taxon>Viridiplantae</taxon>
        <taxon>Chlorophyta</taxon>
        <taxon>core chlorophytes</taxon>
        <taxon>Trebouxiophyceae</taxon>
        <taxon>Chlorellales</taxon>
        <taxon>Chlorellaceae</taxon>
        <taxon>Chlorella clade</taxon>
        <taxon>Chlorella</taxon>
    </lineage>
</organism>
<dbReference type="Pfam" id="PF20922">
    <property type="entry name" value="Anamorsin_N"/>
    <property type="match status" value="1"/>
</dbReference>
<comment type="domain">
    <text evidence="10">The C-terminal domain binds 2 Fe-S clusters but is otherwise mostly in an intrinsically disordered conformation.</text>
</comment>
<keyword evidence="8 10" id="KW-0411">Iron-sulfur</keyword>
<dbReference type="Proteomes" id="UP000008141">
    <property type="component" value="Unassembled WGS sequence"/>
</dbReference>
<keyword evidence="7 10" id="KW-0408">Iron</keyword>
<dbReference type="GO" id="GO:0051537">
    <property type="term" value="F:2 iron, 2 sulfur cluster binding"/>
    <property type="evidence" value="ECO:0007669"/>
    <property type="project" value="UniProtKB-UniRule"/>
</dbReference>
<evidence type="ECO:0000259" key="13">
    <source>
        <dbReference type="Pfam" id="PF20922"/>
    </source>
</evidence>
<evidence type="ECO:0000256" key="8">
    <source>
        <dbReference type="ARBA" id="ARBA00023014"/>
    </source>
</evidence>
<dbReference type="Gene3D" id="3.40.50.150">
    <property type="entry name" value="Vaccinia Virus protein VP39"/>
    <property type="match status" value="1"/>
</dbReference>
<dbReference type="EMBL" id="GL433841">
    <property type="protein sequence ID" value="EFN56494.1"/>
    <property type="molecule type" value="Genomic_DNA"/>
</dbReference>
<dbReference type="InterPro" id="IPR049011">
    <property type="entry name" value="Anamorsin_N_metazoan"/>
</dbReference>
<comment type="domain">
    <text evidence="10">The N-terminal domain has structural similarity with S-adenosyl-L-methionine-dependent methyltransferases, but does not bind S-adenosyl-L-methionine. It is required for correct assembly of the 2 Fe-S clusters.</text>
</comment>
<dbReference type="HAMAP" id="MF_03115">
    <property type="entry name" value="Anamorsin"/>
    <property type="match status" value="1"/>
</dbReference>
<evidence type="ECO:0000259" key="12">
    <source>
        <dbReference type="Pfam" id="PF05093"/>
    </source>
</evidence>
<dbReference type="eggNOG" id="KOG4020">
    <property type="taxonomic scope" value="Eukaryota"/>
</dbReference>
<comment type="subcellular location">
    <subcellularLocation>
        <location evidence="10">Cytoplasm</location>
    </subcellularLocation>
    <subcellularLocation>
        <location evidence="10">Mitochondrion intermembrane space</location>
    </subcellularLocation>
</comment>
<dbReference type="KEGG" id="cvr:CHLNCDRAFT_144088"/>
<keyword evidence="5 10" id="KW-0001">2Fe-2S</keyword>
<evidence type="ECO:0000256" key="10">
    <source>
        <dbReference type="HAMAP-Rule" id="MF_03115"/>
    </source>
</evidence>
<dbReference type="AlphaFoldDB" id="E1ZBV5"/>
<dbReference type="InterPro" id="IPR029063">
    <property type="entry name" value="SAM-dependent_MTases_sf"/>
</dbReference>
<dbReference type="GO" id="GO:0009055">
    <property type="term" value="F:electron transfer activity"/>
    <property type="evidence" value="ECO:0007669"/>
    <property type="project" value="UniProtKB-UniRule"/>
</dbReference>
<evidence type="ECO:0000256" key="2">
    <source>
        <dbReference type="ARBA" id="ARBA00008169"/>
    </source>
</evidence>
<comment type="cofactor">
    <cofactor evidence="10">
        <name>[2Fe-2S] cluster</name>
        <dbReference type="ChEBI" id="CHEBI:190135"/>
    </cofactor>
</comment>
<gene>
    <name evidence="14" type="ORF">CHLNCDRAFT_144088</name>
</gene>
<dbReference type="InParanoid" id="E1ZBV5"/>
<comment type="function">
    <text evidence="10">Component of the cytosolic iron-sulfur (Fe-S) protein assembly (CIA) machinery. Required for the maturation of extramitochondrial Fe-S proteins. Part of an electron transfer chain functioning in an early step of cytosolic Fe-S biogenesis, facilitating the de novo assembly of a [4Fe-4S] cluster on the cytosolic Fe-S scaffold complex. Electrons are transferred from NADPH via a FAD- and FMN-containing diflavin oxidoreductase. Together with the diflavin oxidoreductase, also required for the assembly of the diferric tyrosyl radical cofactor of ribonucleotide reductase (RNR), probably by providing electrons for reduction during radical cofactor maturation in the catalytic small subunit.</text>
</comment>
<comment type="cofactor">
    <cofactor evidence="1">
        <name>[4Fe-4S] cluster</name>
        <dbReference type="ChEBI" id="CHEBI:49883"/>
    </cofactor>
</comment>
<dbReference type="GO" id="GO:0005758">
    <property type="term" value="C:mitochondrial intermembrane space"/>
    <property type="evidence" value="ECO:0007669"/>
    <property type="project" value="UniProtKB-SubCell"/>
</dbReference>
<reference evidence="14 15" key="1">
    <citation type="journal article" date="2010" name="Plant Cell">
        <title>The Chlorella variabilis NC64A genome reveals adaptation to photosymbiosis, coevolution with viruses, and cryptic sex.</title>
        <authorList>
            <person name="Blanc G."/>
            <person name="Duncan G."/>
            <person name="Agarkova I."/>
            <person name="Borodovsky M."/>
            <person name="Gurnon J."/>
            <person name="Kuo A."/>
            <person name="Lindquist E."/>
            <person name="Lucas S."/>
            <person name="Pangilinan J."/>
            <person name="Polle J."/>
            <person name="Salamov A."/>
            <person name="Terry A."/>
            <person name="Yamada T."/>
            <person name="Dunigan D.D."/>
            <person name="Grigoriev I.V."/>
            <person name="Claverie J.M."/>
            <person name="Van Etten J.L."/>
        </authorList>
    </citation>
    <scope>NUCLEOTIDE SEQUENCE [LARGE SCALE GENOMIC DNA]</scope>
    <source>
        <strain evidence="14 15">NC64A</strain>
    </source>
</reference>
<dbReference type="GO" id="GO:0046872">
    <property type="term" value="F:metal ion binding"/>
    <property type="evidence" value="ECO:0007669"/>
    <property type="project" value="UniProtKB-KW"/>
</dbReference>
<dbReference type="PANTHER" id="PTHR13273:SF14">
    <property type="entry name" value="ANAMORSIN"/>
    <property type="match status" value="1"/>
</dbReference>
<dbReference type="PANTHER" id="PTHR13273">
    <property type="entry name" value="ANAMORSIN"/>
    <property type="match status" value="1"/>
</dbReference>
<evidence type="ECO:0000256" key="6">
    <source>
        <dbReference type="ARBA" id="ARBA00022723"/>
    </source>
</evidence>
<dbReference type="FunCoup" id="E1ZBV5">
    <property type="interactions" value="1776"/>
</dbReference>
<feature type="binding site" evidence="10">
    <location>
        <position position="210"/>
    </location>
    <ligand>
        <name>[2Fe-2S] cluster</name>
        <dbReference type="ChEBI" id="CHEBI:190135"/>
    </ligand>
</feature>
<keyword evidence="15" id="KW-1185">Reference proteome</keyword>
<evidence type="ECO:0000313" key="15">
    <source>
        <dbReference type="Proteomes" id="UP000008141"/>
    </source>
</evidence>
<comment type="similarity">
    <text evidence="2 10">Belongs to the anamorsin family.</text>
</comment>
<accession>E1ZBV5</accession>
<evidence type="ECO:0000256" key="7">
    <source>
        <dbReference type="ARBA" id="ARBA00023004"/>
    </source>
</evidence>
<dbReference type="InterPro" id="IPR007785">
    <property type="entry name" value="Anamorsin"/>
</dbReference>
<keyword evidence="4 10" id="KW-0963">Cytoplasm</keyword>
<dbReference type="Pfam" id="PF05093">
    <property type="entry name" value="CIAPIN1"/>
    <property type="match status" value="1"/>
</dbReference>
<keyword evidence="3" id="KW-0004">4Fe-4S</keyword>
<comment type="caution">
    <text evidence="10">Lacks conserved residue(s) required for the propagation of feature annotation.</text>
</comment>
<dbReference type="GO" id="GO:0016226">
    <property type="term" value="P:iron-sulfur cluster assembly"/>
    <property type="evidence" value="ECO:0007669"/>
    <property type="project" value="UniProtKB-UniRule"/>
</dbReference>
<evidence type="ECO:0000256" key="11">
    <source>
        <dbReference type="SAM" id="MobiDB-lite"/>
    </source>
</evidence>
<dbReference type="GeneID" id="17355986"/>
<dbReference type="InterPro" id="IPR046408">
    <property type="entry name" value="CIAPIN1"/>
</dbReference>
<proteinExistence type="inferred from homology"/>
<evidence type="ECO:0000313" key="14">
    <source>
        <dbReference type="EMBL" id="EFN56494.1"/>
    </source>
</evidence>
<dbReference type="GO" id="GO:0051539">
    <property type="term" value="F:4 iron, 4 sulfur cluster binding"/>
    <property type="evidence" value="ECO:0007669"/>
    <property type="project" value="UniProtKB-KW"/>
</dbReference>
<comment type="subunit">
    <text evidence="10">Monomer.</text>
</comment>
<evidence type="ECO:0000256" key="3">
    <source>
        <dbReference type="ARBA" id="ARBA00022485"/>
    </source>
</evidence>
<feature type="domain" description="Anamorsin C-terminal" evidence="12">
    <location>
        <begin position="215"/>
        <end position="247"/>
    </location>
</feature>
<protein>
    <recommendedName>
        <fullName evidence="10">Anamorsin homolog</fullName>
    </recommendedName>
    <alternativeName>
        <fullName evidence="10">Fe-S cluster assembly protein DRE2 homolog</fullName>
    </alternativeName>
</protein>
<evidence type="ECO:0000256" key="9">
    <source>
        <dbReference type="ARBA" id="ARBA00023128"/>
    </source>
</evidence>
<feature type="binding site" evidence="10">
    <location>
        <position position="205"/>
    </location>
    <ligand>
        <name>[2Fe-2S] cluster</name>
        <dbReference type="ChEBI" id="CHEBI:190135"/>
    </ligand>
</feature>
<sequence>MTTLVLTATPVATLQQLTSLLEAHGVSSLGPVALATSSGTLGAGALSAGAYDAVLSVAGQPGHHTVQLLGLLAAAMKPGGKLVIQEPGASEEALSKTLLLSGLTCGGAAPGGGVAAHKPAWATGAKASIALRPRQPTAAPAAAAAVAAKPAPAAKTWTLAVDDDDGDEELVDDEELLTEEDKQRPAPPPASADDCEVGAAGRKACKDCTCGRADGTAEQCGLGDAFRCGGCPYRGLPAFEMGKKIELPPDFLAVDL</sequence>
<evidence type="ECO:0000256" key="5">
    <source>
        <dbReference type="ARBA" id="ARBA00022714"/>
    </source>
</evidence>
<feature type="region of interest" description="Disordered" evidence="11">
    <location>
        <begin position="176"/>
        <end position="196"/>
    </location>
</feature>
<dbReference type="OMA" id="GFINCRE"/>
<keyword evidence="6 10" id="KW-0479">Metal-binding</keyword>
<keyword evidence="9 10" id="KW-0496">Mitochondrion</keyword>
<feature type="binding site" evidence="10">
    <location>
        <position position="195"/>
    </location>
    <ligand>
        <name>[2Fe-2S] cluster</name>
        <dbReference type="ChEBI" id="CHEBI:190135"/>
    </ligand>
</feature>